<evidence type="ECO:0000313" key="6">
    <source>
        <dbReference type="Proteomes" id="UP000245838"/>
    </source>
</evidence>
<sequence>MMHTFIGIIIMRYVNGFSLRVMCDKLGISHNLVATWLQSAEGFIAGCLAMADINLEMAYCVDG</sequence>
<dbReference type="BioCyc" id="SGLO343509:SGP1_RS10110-MONOMER"/>
<dbReference type="Pfam" id="PF06530">
    <property type="entry name" value="Phage_antitermQ"/>
    <property type="match status" value="1"/>
</dbReference>
<dbReference type="AlphaFoldDB" id="A0A193QIT2"/>
<accession>A0A193QIT2</accession>
<keyword evidence="4" id="KW-0804">Transcription</keyword>
<evidence type="ECO:0000256" key="4">
    <source>
        <dbReference type="ARBA" id="ARBA00023163"/>
    </source>
</evidence>
<name>A0A193QIT2_SODGM</name>
<organism evidence="5 6">
    <name type="scientific">Sodalis glossinidius (strain morsitans)</name>
    <dbReference type="NCBI Taxonomy" id="343509"/>
    <lineage>
        <taxon>Bacteria</taxon>
        <taxon>Pseudomonadati</taxon>
        <taxon>Pseudomonadota</taxon>
        <taxon>Gammaproteobacteria</taxon>
        <taxon>Enterobacterales</taxon>
        <taxon>Bruguierivoracaceae</taxon>
        <taxon>Sodalis</taxon>
    </lineage>
</organism>
<protein>
    <submittedName>
        <fullName evidence="5">Phage antitermination protein Q</fullName>
    </submittedName>
</protein>
<evidence type="ECO:0000313" key="5">
    <source>
        <dbReference type="EMBL" id="CRL45094.1"/>
    </source>
</evidence>
<dbReference type="OrthoDB" id="6432617at2"/>
<dbReference type="EMBL" id="LN854557">
    <property type="protein sequence ID" value="CRL45094.1"/>
    <property type="molecule type" value="Genomic_DNA"/>
</dbReference>
<keyword evidence="3" id="KW-0238">DNA-binding</keyword>
<dbReference type="GO" id="GO:0060567">
    <property type="term" value="P:negative regulation of termination of DNA-templated transcription"/>
    <property type="evidence" value="ECO:0007669"/>
    <property type="project" value="InterPro"/>
</dbReference>
<dbReference type="GO" id="GO:0003677">
    <property type="term" value="F:DNA binding"/>
    <property type="evidence" value="ECO:0007669"/>
    <property type="project" value="UniProtKB-KW"/>
</dbReference>
<keyword evidence="2" id="KW-0805">Transcription regulation</keyword>
<gene>
    <name evidence="5" type="ORF">SGGMMB4_02623</name>
</gene>
<evidence type="ECO:0000256" key="2">
    <source>
        <dbReference type="ARBA" id="ARBA00023015"/>
    </source>
</evidence>
<proteinExistence type="inferred from homology"/>
<dbReference type="InterPro" id="IPR010534">
    <property type="entry name" value="Phage_933W_GpQ"/>
</dbReference>
<reference evidence="5 6" key="1">
    <citation type="submission" date="2015-05" db="EMBL/GenBank/DDBJ databases">
        <authorList>
            <person name="Goodhead I."/>
        </authorList>
    </citation>
    <scope>NUCLEOTIDE SEQUENCE [LARGE SCALE GENOMIC DNA]</scope>
    <source>
        <strain evidence="6">morsitans</strain>
    </source>
</reference>
<comment type="similarity">
    <text evidence="1">Belongs to the phage antitermination Q type 1 family.</text>
</comment>
<evidence type="ECO:0000256" key="3">
    <source>
        <dbReference type="ARBA" id="ARBA00023125"/>
    </source>
</evidence>
<dbReference type="Proteomes" id="UP000245838">
    <property type="component" value="Chromosome sggmmb4_Chromosome"/>
</dbReference>
<evidence type="ECO:0000256" key="1">
    <source>
        <dbReference type="ARBA" id="ARBA00010234"/>
    </source>
</evidence>